<evidence type="ECO:0000313" key="2">
    <source>
        <dbReference type="Proteomes" id="UP000703269"/>
    </source>
</evidence>
<name>A0A9P3G987_9APHY</name>
<reference evidence="1 2" key="1">
    <citation type="submission" date="2021-08" db="EMBL/GenBank/DDBJ databases">
        <title>Draft Genome Sequence of Phanerochaete sordida strain YK-624.</title>
        <authorList>
            <person name="Mori T."/>
            <person name="Dohra H."/>
            <person name="Suzuki T."/>
            <person name="Kawagishi H."/>
            <person name="Hirai H."/>
        </authorList>
    </citation>
    <scope>NUCLEOTIDE SEQUENCE [LARGE SCALE GENOMIC DNA]</scope>
    <source>
        <strain evidence="1 2">YK-624</strain>
    </source>
</reference>
<comment type="caution">
    <text evidence="1">The sequence shown here is derived from an EMBL/GenBank/DDBJ whole genome shotgun (WGS) entry which is preliminary data.</text>
</comment>
<keyword evidence="2" id="KW-1185">Reference proteome</keyword>
<dbReference type="AlphaFoldDB" id="A0A9P3G987"/>
<dbReference type="EMBL" id="BPQB01000022">
    <property type="protein sequence ID" value="GJE91597.1"/>
    <property type="molecule type" value="Genomic_DNA"/>
</dbReference>
<gene>
    <name evidence="1" type="ORF">PsYK624_077470</name>
</gene>
<protein>
    <submittedName>
        <fullName evidence="1">Uncharacterized protein</fullName>
    </submittedName>
</protein>
<accession>A0A9P3G987</accession>
<dbReference type="Proteomes" id="UP000703269">
    <property type="component" value="Unassembled WGS sequence"/>
</dbReference>
<evidence type="ECO:0000313" key="1">
    <source>
        <dbReference type="EMBL" id="GJE91597.1"/>
    </source>
</evidence>
<organism evidence="1 2">
    <name type="scientific">Phanerochaete sordida</name>
    <dbReference type="NCBI Taxonomy" id="48140"/>
    <lineage>
        <taxon>Eukaryota</taxon>
        <taxon>Fungi</taxon>
        <taxon>Dikarya</taxon>
        <taxon>Basidiomycota</taxon>
        <taxon>Agaricomycotina</taxon>
        <taxon>Agaricomycetes</taxon>
        <taxon>Polyporales</taxon>
        <taxon>Phanerochaetaceae</taxon>
        <taxon>Phanerochaete</taxon>
    </lineage>
</organism>
<proteinExistence type="predicted"/>
<sequence>MLPCGGERLGRCNEHSYGVQRRARAGRCWEACVPRVRARRKFYLTPQGFPMPSSTEVSRGGEAARAAVAAVSGRMGLRSPSVSYITYMYSVSPSKPNIQVNVARLWPSSKRPSCHR</sequence>